<evidence type="ECO:0000313" key="3">
    <source>
        <dbReference type="Proteomes" id="UP000327157"/>
    </source>
</evidence>
<comment type="caution">
    <text evidence="2">The sequence shown here is derived from an EMBL/GenBank/DDBJ whole genome shotgun (WGS) entry which is preliminary data.</text>
</comment>
<feature type="region of interest" description="Disordered" evidence="1">
    <location>
        <begin position="1"/>
        <end position="66"/>
    </location>
</feature>
<evidence type="ECO:0000313" key="2">
    <source>
        <dbReference type="EMBL" id="KAB2617390.1"/>
    </source>
</evidence>
<dbReference type="AlphaFoldDB" id="A0A5N5GW66"/>
<reference evidence="3" key="2">
    <citation type="submission" date="2019-10" db="EMBL/GenBank/DDBJ databases">
        <title>A de novo genome assembly of a pear dwarfing rootstock.</title>
        <authorList>
            <person name="Wang F."/>
            <person name="Wang J."/>
            <person name="Li S."/>
            <person name="Zhang Y."/>
            <person name="Fang M."/>
            <person name="Ma L."/>
            <person name="Zhao Y."/>
            <person name="Jiang S."/>
        </authorList>
    </citation>
    <scope>NUCLEOTIDE SEQUENCE [LARGE SCALE GENOMIC DNA]</scope>
</reference>
<sequence length="66" mass="7348">MGKSGGKRRKEGEKRKKGEKQGEMGDSDEIKGGRMSKREEGKEGRARLLPTSSRSKRPTTEKVSEV</sequence>
<organism evidence="2 3">
    <name type="scientific">Pyrus ussuriensis x Pyrus communis</name>
    <dbReference type="NCBI Taxonomy" id="2448454"/>
    <lineage>
        <taxon>Eukaryota</taxon>
        <taxon>Viridiplantae</taxon>
        <taxon>Streptophyta</taxon>
        <taxon>Embryophyta</taxon>
        <taxon>Tracheophyta</taxon>
        <taxon>Spermatophyta</taxon>
        <taxon>Magnoliopsida</taxon>
        <taxon>eudicotyledons</taxon>
        <taxon>Gunneridae</taxon>
        <taxon>Pentapetalae</taxon>
        <taxon>rosids</taxon>
        <taxon>fabids</taxon>
        <taxon>Rosales</taxon>
        <taxon>Rosaceae</taxon>
        <taxon>Amygdaloideae</taxon>
        <taxon>Maleae</taxon>
        <taxon>Pyrus</taxon>
    </lineage>
</organism>
<dbReference type="Proteomes" id="UP000327157">
    <property type="component" value="Chromosome 15"/>
</dbReference>
<reference evidence="2 3" key="3">
    <citation type="submission" date="2019-11" db="EMBL/GenBank/DDBJ databases">
        <title>A de novo genome assembly of a pear dwarfing rootstock.</title>
        <authorList>
            <person name="Wang F."/>
            <person name="Wang J."/>
            <person name="Li S."/>
            <person name="Zhang Y."/>
            <person name="Fang M."/>
            <person name="Ma L."/>
            <person name="Zhao Y."/>
            <person name="Jiang S."/>
        </authorList>
    </citation>
    <scope>NUCLEOTIDE SEQUENCE [LARGE SCALE GENOMIC DNA]</scope>
    <source>
        <strain evidence="2">S2</strain>
        <tissue evidence="2">Leaf</tissue>
    </source>
</reference>
<protein>
    <submittedName>
        <fullName evidence="2">MYB-like transcription factor ETC3</fullName>
    </submittedName>
</protein>
<name>A0A5N5GW66_9ROSA</name>
<feature type="compositionally biased region" description="Basic and acidic residues" evidence="1">
    <location>
        <begin position="10"/>
        <end position="46"/>
    </location>
</feature>
<proteinExistence type="predicted"/>
<gene>
    <name evidence="2" type="ORF">D8674_013259</name>
</gene>
<keyword evidence="3" id="KW-1185">Reference proteome</keyword>
<accession>A0A5N5GW66</accession>
<reference evidence="2 3" key="1">
    <citation type="submission" date="2019-09" db="EMBL/GenBank/DDBJ databases">
        <authorList>
            <person name="Ou C."/>
        </authorList>
    </citation>
    <scope>NUCLEOTIDE SEQUENCE [LARGE SCALE GENOMIC DNA]</scope>
    <source>
        <strain evidence="2">S2</strain>
        <tissue evidence="2">Leaf</tissue>
    </source>
</reference>
<evidence type="ECO:0000256" key="1">
    <source>
        <dbReference type="SAM" id="MobiDB-lite"/>
    </source>
</evidence>
<dbReference type="EMBL" id="SMOL01000401">
    <property type="protein sequence ID" value="KAB2617390.1"/>
    <property type="molecule type" value="Genomic_DNA"/>
</dbReference>